<gene>
    <name evidence="2" type="ORF">KEG57_19880</name>
</gene>
<dbReference type="EMBL" id="JAGTJJ010000009">
    <property type="protein sequence ID" value="MDC3982786.1"/>
    <property type="molecule type" value="Genomic_DNA"/>
</dbReference>
<dbReference type="CDD" id="cd05379">
    <property type="entry name" value="CAP_bacterial"/>
    <property type="match status" value="1"/>
</dbReference>
<dbReference type="PANTHER" id="PTHR31157:SF1">
    <property type="entry name" value="SCP DOMAIN-CONTAINING PROTEIN"/>
    <property type="match status" value="1"/>
</dbReference>
<dbReference type="InterPro" id="IPR035940">
    <property type="entry name" value="CAP_sf"/>
</dbReference>
<proteinExistence type="predicted"/>
<reference evidence="2 3" key="1">
    <citation type="submission" date="2021-04" db="EMBL/GenBank/DDBJ databases">
        <title>Genome analysis of Polyangium sp.</title>
        <authorList>
            <person name="Li Y."/>
            <person name="Wang J."/>
        </authorList>
    </citation>
    <scope>NUCLEOTIDE SEQUENCE [LARGE SCALE GENOMIC DNA]</scope>
    <source>
        <strain evidence="2 3">SDU14</strain>
    </source>
</reference>
<dbReference type="RefSeq" id="WP_272422655.1">
    <property type="nucleotide sequence ID" value="NZ_JAGTJJ010000009.1"/>
</dbReference>
<feature type="domain" description="SCP" evidence="1">
    <location>
        <begin position="66"/>
        <end position="191"/>
    </location>
</feature>
<evidence type="ECO:0000259" key="1">
    <source>
        <dbReference type="Pfam" id="PF00188"/>
    </source>
</evidence>
<dbReference type="Pfam" id="PF00188">
    <property type="entry name" value="CAP"/>
    <property type="match status" value="1"/>
</dbReference>
<dbReference type="AlphaFoldDB" id="A0A9X3X7J9"/>
<evidence type="ECO:0000313" key="2">
    <source>
        <dbReference type="EMBL" id="MDC3982786.1"/>
    </source>
</evidence>
<organism evidence="2 3">
    <name type="scientific">Polyangium jinanense</name>
    <dbReference type="NCBI Taxonomy" id="2829994"/>
    <lineage>
        <taxon>Bacteria</taxon>
        <taxon>Pseudomonadati</taxon>
        <taxon>Myxococcota</taxon>
        <taxon>Polyangia</taxon>
        <taxon>Polyangiales</taxon>
        <taxon>Polyangiaceae</taxon>
        <taxon>Polyangium</taxon>
    </lineage>
</organism>
<evidence type="ECO:0000313" key="3">
    <source>
        <dbReference type="Proteomes" id="UP001151081"/>
    </source>
</evidence>
<name>A0A9X3X7J9_9BACT</name>
<comment type="caution">
    <text evidence="2">The sequence shown here is derived from an EMBL/GenBank/DDBJ whole genome shotgun (WGS) entry which is preliminary data.</text>
</comment>
<dbReference type="PANTHER" id="PTHR31157">
    <property type="entry name" value="SCP DOMAIN-CONTAINING PROTEIN"/>
    <property type="match status" value="1"/>
</dbReference>
<dbReference type="InterPro" id="IPR014044">
    <property type="entry name" value="CAP_dom"/>
</dbReference>
<dbReference type="PROSITE" id="PS51257">
    <property type="entry name" value="PROKAR_LIPOPROTEIN"/>
    <property type="match status" value="1"/>
</dbReference>
<protein>
    <submittedName>
        <fullName evidence="2">CAP domain-containing protein</fullName>
    </submittedName>
</protein>
<dbReference type="SUPFAM" id="SSF55797">
    <property type="entry name" value="PR-1-like"/>
    <property type="match status" value="1"/>
</dbReference>
<accession>A0A9X3X7J9</accession>
<dbReference type="Gene3D" id="3.40.33.10">
    <property type="entry name" value="CAP"/>
    <property type="match status" value="1"/>
</dbReference>
<dbReference type="Proteomes" id="UP001151081">
    <property type="component" value="Unassembled WGS sequence"/>
</dbReference>
<sequence>MAIRGERTGRGANGRRSAFALVALVAGCGSPPANDPNGAAGERSIGIRSAIAGRPMSRADAEHYMLELINRDRAAHGLAALPWDETAARAARRQAEDMAARGFTAHWGSDGSVPEQRYTEAGGEDVAFENVGCFVDANASPLAVDAPYMAEGLVRFQRAFMDEVPPHDGHRRNILSRWHTAVGVGVAQVEGSRIPCVAQEFVDDWGTYEDLPRKVSVGDFIDIRGELREPAELAVVGIARIDTPAPRAAENLNQTNDYLVPEAYEAYLPRRLKTPFPRPRGVLSLLGSTFSLGTYLDDEGKPGLYEISIWATFPGVNEERLVSLRTIEVALRAR</sequence>
<keyword evidence="3" id="KW-1185">Reference proteome</keyword>